<keyword evidence="4" id="KW-1185">Reference proteome</keyword>
<dbReference type="InterPro" id="IPR000182">
    <property type="entry name" value="GNAT_dom"/>
</dbReference>
<organism evidence="3 4">
    <name type="scientific">Pontibacter chinhatensis</name>
    <dbReference type="NCBI Taxonomy" id="1436961"/>
    <lineage>
        <taxon>Bacteria</taxon>
        <taxon>Pseudomonadati</taxon>
        <taxon>Bacteroidota</taxon>
        <taxon>Cytophagia</taxon>
        <taxon>Cytophagales</taxon>
        <taxon>Hymenobacteraceae</taxon>
        <taxon>Pontibacter</taxon>
    </lineage>
</organism>
<name>A0A1I2V861_9BACT</name>
<dbReference type="Pfam" id="PF00583">
    <property type="entry name" value="Acetyltransf_1"/>
    <property type="match status" value="1"/>
</dbReference>
<evidence type="ECO:0000313" key="3">
    <source>
        <dbReference type="EMBL" id="SFG84387.1"/>
    </source>
</evidence>
<reference evidence="4" key="1">
    <citation type="submission" date="2016-10" db="EMBL/GenBank/DDBJ databases">
        <authorList>
            <person name="Varghese N."/>
            <person name="Submissions S."/>
        </authorList>
    </citation>
    <scope>NUCLEOTIDE SEQUENCE [LARGE SCALE GENOMIC DNA]</scope>
    <source>
        <strain evidence="4">LP51</strain>
    </source>
</reference>
<dbReference type="STRING" id="1436961.SAMN05421739_10444"/>
<dbReference type="InterPro" id="IPR016181">
    <property type="entry name" value="Acyl_CoA_acyltransferase"/>
</dbReference>
<feature type="domain" description="N-acetyltransferase" evidence="2">
    <location>
        <begin position="20"/>
        <end position="161"/>
    </location>
</feature>
<evidence type="ECO:0000256" key="1">
    <source>
        <dbReference type="ARBA" id="ARBA00022679"/>
    </source>
</evidence>
<dbReference type="PROSITE" id="PS51186">
    <property type="entry name" value="GNAT"/>
    <property type="match status" value="1"/>
</dbReference>
<keyword evidence="1" id="KW-0808">Transferase</keyword>
<dbReference type="RefSeq" id="WP_092101623.1">
    <property type="nucleotide sequence ID" value="NZ_FOOT01000004.1"/>
</dbReference>
<sequence>MQLSDLTFRTELKPGDLGYITYRHGAIYKEECNYGLEFESYVAHGLYEFYSQYDPKKDRVWLAEHEGRIVGSIGLMHRPGNAAQLRFFLLEPEYRGIGLGKKLMKLCMDFYKEKGYTSAYLWTTHEQEPAIALYERYGFKLTEEKPSEAFGKPLIEQRYDLVTDTKST</sequence>
<dbReference type="SUPFAM" id="SSF55729">
    <property type="entry name" value="Acyl-CoA N-acyltransferases (Nat)"/>
    <property type="match status" value="1"/>
</dbReference>
<evidence type="ECO:0000259" key="2">
    <source>
        <dbReference type="PROSITE" id="PS51186"/>
    </source>
</evidence>
<dbReference type="Gene3D" id="3.40.630.30">
    <property type="match status" value="1"/>
</dbReference>
<dbReference type="OrthoDB" id="5419426at2"/>
<dbReference type="PANTHER" id="PTHR13947">
    <property type="entry name" value="GNAT FAMILY N-ACETYLTRANSFERASE"/>
    <property type="match status" value="1"/>
</dbReference>
<dbReference type="Proteomes" id="UP000198724">
    <property type="component" value="Unassembled WGS sequence"/>
</dbReference>
<evidence type="ECO:0000313" key="4">
    <source>
        <dbReference type="Proteomes" id="UP000198724"/>
    </source>
</evidence>
<accession>A0A1I2V861</accession>
<protein>
    <submittedName>
        <fullName evidence="3">Peptidyl-dipeptidase Dcp</fullName>
    </submittedName>
</protein>
<dbReference type="AlphaFoldDB" id="A0A1I2V861"/>
<dbReference type="InterPro" id="IPR050769">
    <property type="entry name" value="NAT_camello-type"/>
</dbReference>
<dbReference type="GO" id="GO:0008080">
    <property type="term" value="F:N-acetyltransferase activity"/>
    <property type="evidence" value="ECO:0007669"/>
    <property type="project" value="InterPro"/>
</dbReference>
<proteinExistence type="predicted"/>
<gene>
    <name evidence="3" type="ORF">SAMN05421739_10444</name>
</gene>
<dbReference type="EMBL" id="FOOT01000004">
    <property type="protein sequence ID" value="SFG84387.1"/>
    <property type="molecule type" value="Genomic_DNA"/>
</dbReference>
<dbReference type="CDD" id="cd04301">
    <property type="entry name" value="NAT_SF"/>
    <property type="match status" value="1"/>
</dbReference>
<dbReference type="PANTHER" id="PTHR13947:SF37">
    <property type="entry name" value="LD18367P"/>
    <property type="match status" value="1"/>
</dbReference>